<evidence type="ECO:0000313" key="2">
    <source>
        <dbReference type="Proteomes" id="UP000621560"/>
    </source>
</evidence>
<dbReference type="Gene3D" id="2.40.110.10">
    <property type="entry name" value="Butyryl-CoA Dehydrogenase, subunit A, domain 2"/>
    <property type="match status" value="1"/>
</dbReference>
<protein>
    <submittedName>
        <fullName evidence="1">Acyl-CoA/acyl-ACP dehydrogenase</fullName>
    </submittedName>
</protein>
<sequence length="358" mass="39522">MSGAELKAAEQAAKDLLQPFVRSIDADAYYAKPYLIALGASGLLDSRGREDAAVRERGVRLGLLTSRICMTTGFNLWCHLAALTYARHSVNGWLHERLLPQLERGKRLGGTGLSNPMKHYAGMEELRLRAERTEDGRMLHGLLPTVSNLGDEHWFGVVAGAATPSNPYTKPVMLFVPCDVERLALSERTGYLGINGSATYACRFDGVRVPDEWIIDEDADAFVSRIRATFVLYQIPLGLGVLQSAVQAVRRQRETQGGASLHLPVGAEQLGEQAKRLEMRLLDLAAAPDLDARWREVLQLRLDTAYAALQGVQSEMLHRGGSAYTLHCSSSRRLREAYFFAALTPTVKHLEQLLNVPT</sequence>
<organism evidence="1 2">
    <name type="scientific">Paenibacillus sabuli</name>
    <dbReference type="NCBI Taxonomy" id="2772509"/>
    <lineage>
        <taxon>Bacteria</taxon>
        <taxon>Bacillati</taxon>
        <taxon>Bacillota</taxon>
        <taxon>Bacilli</taxon>
        <taxon>Bacillales</taxon>
        <taxon>Paenibacillaceae</taxon>
        <taxon>Paenibacillus</taxon>
    </lineage>
</organism>
<gene>
    <name evidence="1" type="ORF">IDH44_03625</name>
</gene>
<dbReference type="InterPro" id="IPR046373">
    <property type="entry name" value="Acyl-CoA_Oxase/DH_mid-dom_sf"/>
</dbReference>
<accession>A0A927BRR8</accession>
<dbReference type="AlphaFoldDB" id="A0A927BRR8"/>
<reference evidence="1" key="1">
    <citation type="submission" date="2020-09" db="EMBL/GenBank/DDBJ databases">
        <title>A novel bacterium of genus Paenibacillus, isolated from South China Sea.</title>
        <authorList>
            <person name="Huang H."/>
            <person name="Mo K."/>
            <person name="Hu Y."/>
        </authorList>
    </citation>
    <scope>NUCLEOTIDE SEQUENCE</scope>
    <source>
        <strain evidence="1">IB182496</strain>
    </source>
</reference>
<dbReference type="RefSeq" id="WP_190914797.1">
    <property type="nucleotide sequence ID" value="NZ_JACXIZ010000010.1"/>
</dbReference>
<dbReference type="PANTHER" id="PTHR43884:SF12">
    <property type="entry name" value="ISOVALERYL-COA DEHYDROGENASE, MITOCHONDRIAL-RELATED"/>
    <property type="match status" value="1"/>
</dbReference>
<name>A0A927BRR8_9BACL</name>
<proteinExistence type="predicted"/>
<evidence type="ECO:0000313" key="1">
    <source>
        <dbReference type="EMBL" id="MBD2844268.1"/>
    </source>
</evidence>
<dbReference type="InterPro" id="IPR009100">
    <property type="entry name" value="AcylCoA_DH/oxidase_NM_dom_sf"/>
</dbReference>
<dbReference type="PANTHER" id="PTHR43884">
    <property type="entry name" value="ACYL-COA DEHYDROGENASE"/>
    <property type="match status" value="1"/>
</dbReference>
<dbReference type="GO" id="GO:0003995">
    <property type="term" value="F:acyl-CoA dehydrogenase activity"/>
    <property type="evidence" value="ECO:0007669"/>
    <property type="project" value="TreeGrafter"/>
</dbReference>
<keyword evidence="2" id="KW-1185">Reference proteome</keyword>
<dbReference type="Proteomes" id="UP000621560">
    <property type="component" value="Unassembled WGS sequence"/>
</dbReference>
<dbReference type="SUPFAM" id="SSF56645">
    <property type="entry name" value="Acyl-CoA dehydrogenase NM domain-like"/>
    <property type="match status" value="1"/>
</dbReference>
<comment type="caution">
    <text evidence="1">The sequence shown here is derived from an EMBL/GenBank/DDBJ whole genome shotgun (WGS) entry which is preliminary data.</text>
</comment>
<dbReference type="EMBL" id="JACXIZ010000010">
    <property type="protein sequence ID" value="MBD2844268.1"/>
    <property type="molecule type" value="Genomic_DNA"/>
</dbReference>